<evidence type="ECO:0000313" key="2">
    <source>
        <dbReference type="EMBL" id="SFT47848.1"/>
    </source>
</evidence>
<dbReference type="InterPro" id="IPR019734">
    <property type="entry name" value="TPR_rpt"/>
</dbReference>
<dbReference type="RefSeq" id="WP_090246548.1">
    <property type="nucleotide sequence ID" value="NZ_FPAS01000001.1"/>
</dbReference>
<evidence type="ECO:0000313" key="3">
    <source>
        <dbReference type="Proteomes" id="UP000236454"/>
    </source>
</evidence>
<feature type="repeat" description="TPR" evidence="1">
    <location>
        <begin position="276"/>
        <end position="309"/>
    </location>
</feature>
<accession>A0A1I6YBN0</accession>
<dbReference type="SMART" id="SM00028">
    <property type="entry name" value="TPR"/>
    <property type="match status" value="3"/>
</dbReference>
<dbReference type="OrthoDB" id="1173761at2"/>
<evidence type="ECO:0000256" key="1">
    <source>
        <dbReference type="PROSITE-ProRule" id="PRU00339"/>
    </source>
</evidence>
<dbReference type="AlphaFoldDB" id="A0A1I6YBN0"/>
<gene>
    <name evidence="2" type="ORF">SAMN05216474_0785</name>
</gene>
<proteinExistence type="predicted"/>
<protein>
    <submittedName>
        <fullName evidence="2">Peptidase family M48</fullName>
    </submittedName>
</protein>
<dbReference type="Gene3D" id="1.25.40.10">
    <property type="entry name" value="Tetratricopeptide repeat domain"/>
    <property type="match status" value="2"/>
</dbReference>
<dbReference type="InterPro" id="IPR011990">
    <property type="entry name" value="TPR-like_helical_dom_sf"/>
</dbReference>
<dbReference type="STRING" id="477690.SAMN05216474_0785"/>
<dbReference type="Proteomes" id="UP000236454">
    <property type="component" value="Unassembled WGS sequence"/>
</dbReference>
<sequence length="550" mass="64120">MKKIIPIIITLCSYAPLLSQQTCAYSSVDYNLNICLNYHNTSHVSVSMNRAVDEILEKIGVFNKNFIVKNCNGIFNALATNYNNNRYILMDETFFYQSISNNSIGYHLILSHEIAHHLNGHTLKSSTSRLESQRMELECDYFAGFVLSKFGYNIEDCIKEAKNILKDDNWTPNSTHPNLESRITAIKKGYLADFSQKQKLAHKISNIIENEYQKAFNEAITNYQNKLSNTQDKRLAFLIDDAERGYRDIIINNKFEKIDEIISKYQKIDIITKEMATIKYQLGSLYYRKREFNEAYNYFISAYNLKNDINFLISAFGVSYEGGLTIDEKIFQPLQYCDFTALNHPNLYKYLAIYLADKKIERAITVLKYAIENWSKFNLLDHEFFLLPNLTSDLSLLYLKNNQLELAYQYNLKAGKLFDIENRLNSNLTEFDKNDFSVIMSNRALIEMFLEKYNDCITTCDKIITYLTDSNHSDVYYLLGRSYYGLGDYEMAVVYFNQSIKTSKIKTDTYYMKYYYRGLTNKELGNIDKSKIDFTVACDNNLPFACKELN</sequence>
<dbReference type="SUPFAM" id="SSF48452">
    <property type="entry name" value="TPR-like"/>
    <property type="match status" value="1"/>
</dbReference>
<dbReference type="Pfam" id="PF13181">
    <property type="entry name" value="TPR_8"/>
    <property type="match status" value="1"/>
</dbReference>
<keyword evidence="3" id="KW-1185">Reference proteome</keyword>
<name>A0A1I6YBN0_9FLAO</name>
<reference evidence="2 3" key="1">
    <citation type="submission" date="2016-10" db="EMBL/GenBank/DDBJ databases">
        <authorList>
            <person name="de Groot N.N."/>
        </authorList>
    </citation>
    <scope>NUCLEOTIDE SEQUENCE [LARGE SCALE GENOMIC DNA]</scope>
    <source>
        <strain evidence="2 3">CGMCC 1.7005</strain>
    </source>
</reference>
<feature type="repeat" description="TPR" evidence="1">
    <location>
        <begin position="473"/>
        <end position="506"/>
    </location>
</feature>
<organism evidence="2 3">
    <name type="scientific">Lishizhenia tianjinensis</name>
    <dbReference type="NCBI Taxonomy" id="477690"/>
    <lineage>
        <taxon>Bacteria</taxon>
        <taxon>Pseudomonadati</taxon>
        <taxon>Bacteroidota</taxon>
        <taxon>Flavobacteriia</taxon>
        <taxon>Flavobacteriales</taxon>
        <taxon>Crocinitomicaceae</taxon>
        <taxon>Lishizhenia</taxon>
    </lineage>
</organism>
<keyword evidence="1" id="KW-0802">TPR repeat</keyword>
<dbReference type="PROSITE" id="PS50005">
    <property type="entry name" value="TPR"/>
    <property type="match status" value="2"/>
</dbReference>
<dbReference type="EMBL" id="FPAS01000001">
    <property type="protein sequence ID" value="SFT47848.1"/>
    <property type="molecule type" value="Genomic_DNA"/>
</dbReference>